<dbReference type="RefSeq" id="WP_189604118.1">
    <property type="nucleotide sequence ID" value="NZ_BMXB01000004.1"/>
</dbReference>
<name>A0A918SCC8_9FLAO</name>
<sequence length="62" mass="6841">MATLLNTLLAALFPALLAPEHEMPVATEMEPTIEVSVVSQEETGSNEYRVYLYPKSETSCHS</sequence>
<evidence type="ECO:0000256" key="1">
    <source>
        <dbReference type="SAM" id="SignalP"/>
    </source>
</evidence>
<keyword evidence="1" id="KW-0732">Signal</keyword>
<dbReference type="AlphaFoldDB" id="A0A918SCC8"/>
<feature type="chain" id="PRO_5037265154" evidence="1">
    <location>
        <begin position="18"/>
        <end position="62"/>
    </location>
</feature>
<gene>
    <name evidence="2" type="ORF">GCM10007103_15110</name>
</gene>
<reference evidence="2" key="1">
    <citation type="journal article" date="2014" name="Int. J. Syst. Evol. Microbiol.">
        <title>Complete genome sequence of Corynebacterium casei LMG S-19264T (=DSM 44701T), isolated from a smear-ripened cheese.</title>
        <authorList>
            <consortium name="US DOE Joint Genome Institute (JGI-PGF)"/>
            <person name="Walter F."/>
            <person name="Albersmeier A."/>
            <person name="Kalinowski J."/>
            <person name="Ruckert C."/>
        </authorList>
    </citation>
    <scope>NUCLEOTIDE SEQUENCE</scope>
    <source>
        <strain evidence="2">KCTC 12719</strain>
    </source>
</reference>
<proteinExistence type="predicted"/>
<keyword evidence="3" id="KW-1185">Reference proteome</keyword>
<dbReference type="EMBL" id="BMXB01000004">
    <property type="protein sequence ID" value="GHA34622.1"/>
    <property type="molecule type" value="Genomic_DNA"/>
</dbReference>
<evidence type="ECO:0000313" key="3">
    <source>
        <dbReference type="Proteomes" id="UP000610456"/>
    </source>
</evidence>
<comment type="caution">
    <text evidence="2">The sequence shown here is derived from an EMBL/GenBank/DDBJ whole genome shotgun (WGS) entry which is preliminary data.</text>
</comment>
<organism evidence="2 3">
    <name type="scientific">Salinimicrobium marinum</name>
    <dbReference type="NCBI Taxonomy" id="680283"/>
    <lineage>
        <taxon>Bacteria</taxon>
        <taxon>Pseudomonadati</taxon>
        <taxon>Bacteroidota</taxon>
        <taxon>Flavobacteriia</taxon>
        <taxon>Flavobacteriales</taxon>
        <taxon>Flavobacteriaceae</taxon>
        <taxon>Salinimicrobium</taxon>
    </lineage>
</organism>
<dbReference type="Proteomes" id="UP000610456">
    <property type="component" value="Unassembled WGS sequence"/>
</dbReference>
<reference evidence="2" key="2">
    <citation type="submission" date="2020-09" db="EMBL/GenBank/DDBJ databases">
        <authorList>
            <person name="Sun Q."/>
            <person name="Kim S."/>
        </authorList>
    </citation>
    <scope>NUCLEOTIDE SEQUENCE</scope>
    <source>
        <strain evidence="2">KCTC 12719</strain>
    </source>
</reference>
<feature type="signal peptide" evidence="1">
    <location>
        <begin position="1"/>
        <end position="17"/>
    </location>
</feature>
<protein>
    <submittedName>
        <fullName evidence="2">Uncharacterized protein</fullName>
    </submittedName>
</protein>
<accession>A0A918SCC8</accession>
<evidence type="ECO:0000313" key="2">
    <source>
        <dbReference type="EMBL" id="GHA34622.1"/>
    </source>
</evidence>